<reference evidence="4" key="2">
    <citation type="submission" date="2015-11" db="EMBL/GenBank/DDBJ databases">
        <authorList>
            <person name="Zhang Y."/>
            <person name="Guo Z."/>
        </authorList>
    </citation>
    <scope>NUCLEOTIDE SEQUENCE</scope>
    <source>
        <strain evidence="4">1</strain>
    </source>
</reference>
<sequence>MNWDEIEGNWTEFKGKVRTQWGKLTDDDLEAAKGKREELIGLVQKHYGHAKEATAHQLDEWAKALNK</sequence>
<dbReference type="SUPFAM" id="SSF69047">
    <property type="entry name" value="Hypothetical protein YjbJ"/>
    <property type="match status" value="1"/>
</dbReference>
<evidence type="ECO:0000313" key="3">
    <source>
        <dbReference type="EMBL" id="BAR97683.1"/>
    </source>
</evidence>
<dbReference type="PANTHER" id="PTHR34977">
    <property type="entry name" value="UPF0337 PROTEIN YJBJ"/>
    <property type="match status" value="1"/>
</dbReference>
<reference evidence="5" key="3">
    <citation type="journal article" date="2016" name="Genome Announc.">
        <title>Revised genome sequence of the purple photosynthetic bacterium Blastochloris viridis.</title>
        <authorList>
            <person name="Liu L.N."/>
            <person name="Faulkner M."/>
            <person name="Liu X."/>
            <person name="Huang F."/>
            <person name="Darby A.C."/>
            <person name="Hall N."/>
        </authorList>
    </citation>
    <scope>NUCLEOTIDE SEQUENCE [LARGE SCALE GENOMIC DNA]</scope>
    <source>
        <strain evidence="5">ATCC 19567 / DSM 133 / F</strain>
    </source>
</reference>
<dbReference type="OrthoDB" id="9796058at2"/>
<dbReference type="RefSeq" id="WP_055036790.1">
    <property type="nucleotide sequence ID" value="NZ_AP014854.2"/>
</dbReference>
<dbReference type="Gene3D" id="1.10.1470.10">
    <property type="entry name" value="YjbJ"/>
    <property type="match status" value="1"/>
</dbReference>
<dbReference type="EMBL" id="AP014854">
    <property type="protein sequence ID" value="BAR97683.1"/>
    <property type="molecule type" value="Genomic_DNA"/>
</dbReference>
<organism evidence="4 5">
    <name type="scientific">Blastochloris viridis</name>
    <name type="common">Rhodopseudomonas viridis</name>
    <dbReference type="NCBI Taxonomy" id="1079"/>
    <lineage>
        <taxon>Bacteria</taxon>
        <taxon>Pseudomonadati</taxon>
        <taxon>Pseudomonadota</taxon>
        <taxon>Alphaproteobacteria</taxon>
        <taxon>Hyphomicrobiales</taxon>
        <taxon>Blastochloridaceae</taxon>
        <taxon>Blastochloris</taxon>
    </lineage>
</organism>
<dbReference type="KEGG" id="bvr:BVIR_1131"/>
<dbReference type="STRING" id="1079.BVIR_1131"/>
<comment type="similarity">
    <text evidence="1">Belongs to the UPF0337 (CsbD) family.</text>
</comment>
<name>A0A0H5BNC3_BLAVI</name>
<dbReference type="Proteomes" id="UP000065734">
    <property type="component" value="Chromosome I"/>
</dbReference>
<evidence type="ECO:0000313" key="5">
    <source>
        <dbReference type="Proteomes" id="UP000065734"/>
    </source>
</evidence>
<dbReference type="InterPro" id="IPR036629">
    <property type="entry name" value="YjbJ_sf"/>
</dbReference>
<dbReference type="PIRSF" id="PIRSF039008">
    <property type="entry name" value="YjbJ"/>
    <property type="match status" value="1"/>
</dbReference>
<dbReference type="Pfam" id="PF05532">
    <property type="entry name" value="CsbD"/>
    <property type="match status" value="1"/>
</dbReference>
<dbReference type="EMBL" id="LN907867">
    <property type="protein sequence ID" value="CUU41581.1"/>
    <property type="molecule type" value="Genomic_DNA"/>
</dbReference>
<dbReference type="AlphaFoldDB" id="A0A0H5BNC3"/>
<proteinExistence type="inferred from homology"/>
<evidence type="ECO:0000313" key="4">
    <source>
        <dbReference type="EMBL" id="CUU41581.1"/>
    </source>
</evidence>
<dbReference type="InterPro" id="IPR050423">
    <property type="entry name" value="UPF0337_stress_rsp"/>
</dbReference>
<accession>A0A0H5BNC3</accession>
<reference evidence="3" key="1">
    <citation type="journal article" date="2015" name="Genome Announc.">
        <title>Complete Genome Sequence of the Bacteriochlorophyll b-Producing Photosynthetic Bacterium Blastochloris viridis.</title>
        <authorList>
            <person name="Tsukatani Y."/>
            <person name="Hirose Y."/>
            <person name="Harada J."/>
            <person name="Misawa N."/>
            <person name="Mori K."/>
            <person name="Inoue K."/>
            <person name="Tamiaki H."/>
        </authorList>
    </citation>
    <scope>NUCLEOTIDE SEQUENCE [LARGE SCALE GENOMIC DNA]</scope>
    <source>
        <strain evidence="3">DSM 133</strain>
    </source>
</reference>
<dbReference type="InterPro" id="IPR026042">
    <property type="entry name" value="YjbJ"/>
</dbReference>
<gene>
    <name evidence="4" type="primary">yjbJ_1</name>
    <name evidence="3" type="ORF">BV133_90</name>
    <name evidence="4" type="ORF">BVIRIDIS_05740</name>
</gene>
<evidence type="ECO:0000256" key="1">
    <source>
        <dbReference type="ARBA" id="ARBA00009129"/>
    </source>
</evidence>
<dbReference type="PANTHER" id="PTHR34977:SF1">
    <property type="entry name" value="UPF0337 PROTEIN YJBJ"/>
    <property type="match status" value="1"/>
</dbReference>
<keyword evidence="5" id="KW-1185">Reference proteome</keyword>
<evidence type="ECO:0000259" key="2">
    <source>
        <dbReference type="Pfam" id="PF05532"/>
    </source>
</evidence>
<protein>
    <submittedName>
        <fullName evidence="3">UPF0337 protein yjbJ</fullName>
    </submittedName>
</protein>
<dbReference type="InterPro" id="IPR008462">
    <property type="entry name" value="CsbD"/>
</dbReference>
<feature type="domain" description="CsbD-like" evidence="2">
    <location>
        <begin position="4"/>
        <end position="53"/>
    </location>
</feature>